<keyword evidence="1" id="KW-1133">Transmembrane helix</keyword>
<accession>A0A8D8Z3J3</accession>
<evidence type="ECO:0000256" key="1">
    <source>
        <dbReference type="SAM" id="Phobius"/>
    </source>
</evidence>
<organism evidence="2">
    <name type="scientific">Cacopsylla melanoneura</name>
    <dbReference type="NCBI Taxonomy" id="428564"/>
    <lineage>
        <taxon>Eukaryota</taxon>
        <taxon>Metazoa</taxon>
        <taxon>Ecdysozoa</taxon>
        <taxon>Arthropoda</taxon>
        <taxon>Hexapoda</taxon>
        <taxon>Insecta</taxon>
        <taxon>Pterygota</taxon>
        <taxon>Neoptera</taxon>
        <taxon>Paraneoptera</taxon>
        <taxon>Hemiptera</taxon>
        <taxon>Sternorrhyncha</taxon>
        <taxon>Psylloidea</taxon>
        <taxon>Psyllidae</taxon>
        <taxon>Psyllinae</taxon>
        <taxon>Cacopsylla</taxon>
    </lineage>
</organism>
<evidence type="ECO:0000313" key="2">
    <source>
        <dbReference type="EMBL" id="CAG6740117.1"/>
    </source>
</evidence>
<keyword evidence="1" id="KW-0472">Membrane</keyword>
<keyword evidence="1" id="KW-0812">Transmembrane</keyword>
<reference evidence="2" key="1">
    <citation type="submission" date="2021-05" db="EMBL/GenBank/DDBJ databases">
        <authorList>
            <person name="Alioto T."/>
            <person name="Alioto T."/>
            <person name="Gomez Garrido J."/>
        </authorList>
    </citation>
    <scope>NUCLEOTIDE SEQUENCE</scope>
</reference>
<name>A0A8D8Z3J3_9HEMI</name>
<sequence>MKKYLGIICFFCFLFCWNDVTLRGVMFYLDSTLQIILALFDQILVFRLSQFIMNNCFSFTRCCWFLNIWSRLDCTFNMRTMCSNWFITLHGLSMGLLLLILLHVALMLLLLFLLHRHCLLLLLLYQLLLCLLVCHIPSLCVQYPVLRLLLVFLHFLIQLRHSRHLLTH</sequence>
<proteinExistence type="predicted"/>
<protein>
    <submittedName>
        <fullName evidence="2">Uncharacterized protein</fullName>
    </submittedName>
</protein>
<dbReference type="AlphaFoldDB" id="A0A8D8Z3J3"/>
<dbReference type="EMBL" id="HBUF01417246">
    <property type="protein sequence ID" value="CAG6740117.1"/>
    <property type="molecule type" value="Transcribed_RNA"/>
</dbReference>
<feature type="transmembrane region" description="Helical" evidence="1">
    <location>
        <begin position="85"/>
        <end position="112"/>
    </location>
</feature>
<feature type="transmembrane region" description="Helical" evidence="1">
    <location>
        <begin position="119"/>
        <end position="138"/>
    </location>
</feature>